<comment type="caution">
    <text evidence="2">The sequence shown here is derived from an EMBL/GenBank/DDBJ whole genome shotgun (WGS) entry which is preliminary data.</text>
</comment>
<dbReference type="SUPFAM" id="SSF110296">
    <property type="entry name" value="Oligoxyloglucan reducing end-specific cellobiohydrolase"/>
    <property type="match status" value="1"/>
</dbReference>
<keyword evidence="1" id="KW-0732">Signal</keyword>
<feature type="chain" id="PRO_5046415904" description="Exo-alpha-sialidase" evidence="1">
    <location>
        <begin position="27"/>
        <end position="364"/>
    </location>
</feature>
<evidence type="ECO:0000313" key="2">
    <source>
        <dbReference type="EMBL" id="GAA4566322.1"/>
    </source>
</evidence>
<dbReference type="EMBL" id="BAABGU010000006">
    <property type="protein sequence ID" value="GAA4566322.1"/>
    <property type="molecule type" value="Genomic_DNA"/>
</dbReference>
<dbReference type="PROSITE" id="PS51257">
    <property type="entry name" value="PROKAR_LIPOPROTEIN"/>
    <property type="match status" value="1"/>
</dbReference>
<proteinExistence type="predicted"/>
<protein>
    <recommendedName>
        <fullName evidence="4">Exo-alpha-sialidase</fullName>
    </recommendedName>
</protein>
<sequence>MSPGRSAPLVALLVLFAAAACTIVDAGQPSPDPFFPTAPPRTADAVEVRRVQLAVANGYDWPYVEFGDADHGYALFASCGGQPPASDCPALLFATADGGRSWHRIPHPRPLARGQRLEVTVDVPVLFVPGDGWYFSLDDGSSFQHERGATLPPVVRALRSQVQVDDRIGRLVRWHGGVWRPLAVQPPLSRPQSVYGSDGLVVAASVANGRPVLAVSFDAGAHWRRPRVATPDGEIVGIRVAPSVRGDVWLIGERRDPGRFPALWHYDGDWRPLMVDRYPEPFVSLVPFGEGRLAVSGPDGGGLITAPGGHYTDESWPLRGNHRLTLLFDGTLLARGPEDVLLGDHDGDHWVRVILERRRPSTDK</sequence>
<feature type="signal peptide" evidence="1">
    <location>
        <begin position="1"/>
        <end position="26"/>
    </location>
</feature>
<keyword evidence="3" id="KW-1185">Reference proteome</keyword>
<organism evidence="2 3">
    <name type="scientific">Micromonospora coerulea</name>
    <dbReference type="NCBI Taxonomy" id="47856"/>
    <lineage>
        <taxon>Bacteria</taxon>
        <taxon>Bacillati</taxon>
        <taxon>Actinomycetota</taxon>
        <taxon>Actinomycetes</taxon>
        <taxon>Micromonosporales</taxon>
        <taxon>Micromonosporaceae</taxon>
        <taxon>Micromonospora</taxon>
    </lineage>
</organism>
<accession>A0ABP8SEV3</accession>
<evidence type="ECO:0000313" key="3">
    <source>
        <dbReference type="Proteomes" id="UP001500307"/>
    </source>
</evidence>
<dbReference type="RefSeq" id="WP_346117626.1">
    <property type="nucleotide sequence ID" value="NZ_BAABGU010000006.1"/>
</dbReference>
<name>A0ABP8SEV3_9ACTN</name>
<dbReference type="Proteomes" id="UP001500307">
    <property type="component" value="Unassembled WGS sequence"/>
</dbReference>
<dbReference type="InterPro" id="IPR015943">
    <property type="entry name" value="WD40/YVTN_repeat-like_dom_sf"/>
</dbReference>
<evidence type="ECO:0000256" key="1">
    <source>
        <dbReference type="SAM" id="SignalP"/>
    </source>
</evidence>
<dbReference type="Gene3D" id="2.130.10.10">
    <property type="entry name" value="YVTN repeat-like/Quinoprotein amine dehydrogenase"/>
    <property type="match status" value="1"/>
</dbReference>
<gene>
    <name evidence="2" type="ORF">GCM10023176_16220</name>
</gene>
<reference evidence="3" key="1">
    <citation type="journal article" date="2019" name="Int. J. Syst. Evol. Microbiol.">
        <title>The Global Catalogue of Microorganisms (GCM) 10K type strain sequencing project: providing services to taxonomists for standard genome sequencing and annotation.</title>
        <authorList>
            <consortium name="The Broad Institute Genomics Platform"/>
            <consortium name="The Broad Institute Genome Sequencing Center for Infectious Disease"/>
            <person name="Wu L."/>
            <person name="Ma J."/>
        </authorList>
    </citation>
    <scope>NUCLEOTIDE SEQUENCE [LARGE SCALE GENOMIC DNA]</scope>
    <source>
        <strain evidence="3">JCM 3175</strain>
    </source>
</reference>
<evidence type="ECO:0008006" key="4">
    <source>
        <dbReference type="Google" id="ProtNLM"/>
    </source>
</evidence>